<keyword evidence="8" id="KW-1185">Reference proteome</keyword>
<evidence type="ECO:0000256" key="2">
    <source>
        <dbReference type="ARBA" id="ARBA00022475"/>
    </source>
</evidence>
<gene>
    <name evidence="7" type="ORF">GCM10011390_16460</name>
</gene>
<dbReference type="RefSeq" id="WP_188907737.1">
    <property type="nucleotide sequence ID" value="NZ_BMIQ01000002.1"/>
</dbReference>
<feature type="transmembrane region" description="Helical" evidence="6">
    <location>
        <begin position="64"/>
        <end position="87"/>
    </location>
</feature>
<keyword evidence="2" id="KW-1003">Cell membrane</keyword>
<reference evidence="7" key="1">
    <citation type="journal article" date="2014" name="Int. J. Syst. Evol. Microbiol.">
        <title>Complete genome sequence of Corynebacterium casei LMG S-19264T (=DSM 44701T), isolated from a smear-ripened cheese.</title>
        <authorList>
            <consortium name="US DOE Joint Genome Institute (JGI-PGF)"/>
            <person name="Walter F."/>
            <person name="Albersmeier A."/>
            <person name="Kalinowski J."/>
            <person name="Ruckert C."/>
        </authorList>
    </citation>
    <scope>NUCLEOTIDE SEQUENCE</scope>
    <source>
        <strain evidence="7">CGMCC 1.15367</strain>
    </source>
</reference>
<protein>
    <submittedName>
        <fullName evidence="7">CidA/LrgA family protein</fullName>
    </submittedName>
</protein>
<evidence type="ECO:0000256" key="5">
    <source>
        <dbReference type="ARBA" id="ARBA00023136"/>
    </source>
</evidence>
<evidence type="ECO:0000256" key="3">
    <source>
        <dbReference type="ARBA" id="ARBA00022692"/>
    </source>
</evidence>
<evidence type="ECO:0000256" key="4">
    <source>
        <dbReference type="ARBA" id="ARBA00022989"/>
    </source>
</evidence>
<dbReference type="PANTHER" id="PTHR33931">
    <property type="entry name" value="HOLIN-LIKE PROTEIN CIDA-RELATED"/>
    <property type="match status" value="1"/>
</dbReference>
<keyword evidence="3 6" id="KW-0812">Transmembrane</keyword>
<comment type="subcellular location">
    <subcellularLocation>
        <location evidence="1">Cell membrane</location>
        <topology evidence="1">Multi-pass membrane protein</topology>
    </subcellularLocation>
</comment>
<keyword evidence="4 6" id="KW-1133">Transmembrane helix</keyword>
<name>A0A917E2G0_9HYPH</name>
<evidence type="ECO:0000313" key="7">
    <source>
        <dbReference type="EMBL" id="GGD98398.1"/>
    </source>
</evidence>
<evidence type="ECO:0000313" key="8">
    <source>
        <dbReference type="Proteomes" id="UP000644699"/>
    </source>
</evidence>
<dbReference type="Pfam" id="PF03788">
    <property type="entry name" value="LrgA"/>
    <property type="match status" value="1"/>
</dbReference>
<feature type="transmembrane region" description="Helical" evidence="6">
    <location>
        <begin position="93"/>
        <end position="116"/>
    </location>
</feature>
<dbReference type="EMBL" id="BMIQ01000002">
    <property type="protein sequence ID" value="GGD98398.1"/>
    <property type="molecule type" value="Genomic_DNA"/>
</dbReference>
<reference evidence="7" key="2">
    <citation type="submission" date="2020-09" db="EMBL/GenBank/DDBJ databases">
        <authorList>
            <person name="Sun Q."/>
            <person name="Zhou Y."/>
        </authorList>
    </citation>
    <scope>NUCLEOTIDE SEQUENCE</scope>
    <source>
        <strain evidence="7">CGMCC 1.15367</strain>
    </source>
</reference>
<proteinExistence type="predicted"/>
<dbReference type="Proteomes" id="UP000644699">
    <property type="component" value="Unassembled WGS sequence"/>
</dbReference>
<dbReference type="InterPro" id="IPR005538">
    <property type="entry name" value="LrgA/CidA"/>
</dbReference>
<keyword evidence="5 6" id="KW-0472">Membrane</keyword>
<sequence>MLQGLFVLLACQLVGEGAMRLLAAPVPGPVAGLVLLLAYLALADRFGAGDASEPDAPAGQAADGILGVLGLFFVPVGVGVAQSYQLIMQHGLAILGAIALSTVATLVATVATFRLLRRVAGEKRP</sequence>
<dbReference type="AlphaFoldDB" id="A0A917E2G0"/>
<evidence type="ECO:0000256" key="1">
    <source>
        <dbReference type="ARBA" id="ARBA00004651"/>
    </source>
</evidence>
<dbReference type="PANTHER" id="PTHR33931:SF2">
    <property type="entry name" value="HOLIN-LIKE PROTEIN CIDA"/>
    <property type="match status" value="1"/>
</dbReference>
<evidence type="ECO:0000256" key="6">
    <source>
        <dbReference type="SAM" id="Phobius"/>
    </source>
</evidence>
<organism evidence="7 8">
    <name type="scientific">Aureimonas endophytica</name>
    <dbReference type="NCBI Taxonomy" id="2027858"/>
    <lineage>
        <taxon>Bacteria</taxon>
        <taxon>Pseudomonadati</taxon>
        <taxon>Pseudomonadota</taxon>
        <taxon>Alphaproteobacteria</taxon>
        <taxon>Hyphomicrobiales</taxon>
        <taxon>Aurantimonadaceae</taxon>
        <taxon>Aureimonas</taxon>
    </lineage>
</organism>
<dbReference type="GO" id="GO:0005886">
    <property type="term" value="C:plasma membrane"/>
    <property type="evidence" value="ECO:0007669"/>
    <property type="project" value="UniProtKB-SubCell"/>
</dbReference>
<accession>A0A917E2G0</accession>
<comment type="caution">
    <text evidence="7">The sequence shown here is derived from an EMBL/GenBank/DDBJ whole genome shotgun (WGS) entry which is preliminary data.</text>
</comment>